<sequence length="45" mass="4968">VGVVDLDADAEETPDNKRSKDLDPDSASKQILKKSSLKRNKPRTT</sequence>
<feature type="compositionally biased region" description="Basic residues" evidence="1">
    <location>
        <begin position="31"/>
        <end position="45"/>
    </location>
</feature>
<comment type="caution">
    <text evidence="2">The sequence shown here is derived from an EMBL/GenBank/DDBJ whole genome shotgun (WGS) entry which is preliminary data.</text>
</comment>
<reference evidence="2 3" key="1">
    <citation type="journal article" date="2018" name="Front. Plant Sci.">
        <title>Red Clover (Trifolium pratense) and Zigzag Clover (T. medium) - A Picture of Genomic Similarities and Differences.</title>
        <authorList>
            <person name="Dluhosova J."/>
            <person name="Istvanek J."/>
            <person name="Nedelnik J."/>
            <person name="Repkova J."/>
        </authorList>
    </citation>
    <scope>NUCLEOTIDE SEQUENCE [LARGE SCALE GENOMIC DNA]</scope>
    <source>
        <strain evidence="3">cv. 10/8</strain>
        <tissue evidence="2">Leaf</tissue>
    </source>
</reference>
<feature type="region of interest" description="Disordered" evidence="1">
    <location>
        <begin position="1"/>
        <end position="45"/>
    </location>
</feature>
<dbReference type="Proteomes" id="UP000265520">
    <property type="component" value="Unassembled WGS sequence"/>
</dbReference>
<evidence type="ECO:0000313" key="2">
    <source>
        <dbReference type="EMBL" id="MCI68977.1"/>
    </source>
</evidence>
<evidence type="ECO:0000313" key="3">
    <source>
        <dbReference type="Proteomes" id="UP000265520"/>
    </source>
</evidence>
<evidence type="ECO:0000256" key="1">
    <source>
        <dbReference type="SAM" id="MobiDB-lite"/>
    </source>
</evidence>
<proteinExistence type="predicted"/>
<accession>A0A392U820</accession>
<feature type="compositionally biased region" description="Basic and acidic residues" evidence="1">
    <location>
        <begin position="14"/>
        <end position="23"/>
    </location>
</feature>
<name>A0A392U820_9FABA</name>
<keyword evidence="3" id="KW-1185">Reference proteome</keyword>
<feature type="non-terminal residue" evidence="2">
    <location>
        <position position="1"/>
    </location>
</feature>
<dbReference type="EMBL" id="LXQA010746638">
    <property type="protein sequence ID" value="MCI68977.1"/>
    <property type="molecule type" value="Genomic_DNA"/>
</dbReference>
<dbReference type="AlphaFoldDB" id="A0A392U820"/>
<organism evidence="2 3">
    <name type="scientific">Trifolium medium</name>
    <dbReference type="NCBI Taxonomy" id="97028"/>
    <lineage>
        <taxon>Eukaryota</taxon>
        <taxon>Viridiplantae</taxon>
        <taxon>Streptophyta</taxon>
        <taxon>Embryophyta</taxon>
        <taxon>Tracheophyta</taxon>
        <taxon>Spermatophyta</taxon>
        <taxon>Magnoliopsida</taxon>
        <taxon>eudicotyledons</taxon>
        <taxon>Gunneridae</taxon>
        <taxon>Pentapetalae</taxon>
        <taxon>rosids</taxon>
        <taxon>fabids</taxon>
        <taxon>Fabales</taxon>
        <taxon>Fabaceae</taxon>
        <taxon>Papilionoideae</taxon>
        <taxon>50 kb inversion clade</taxon>
        <taxon>NPAAA clade</taxon>
        <taxon>Hologalegina</taxon>
        <taxon>IRL clade</taxon>
        <taxon>Trifolieae</taxon>
        <taxon>Trifolium</taxon>
    </lineage>
</organism>
<feature type="compositionally biased region" description="Acidic residues" evidence="1">
    <location>
        <begin position="1"/>
        <end position="13"/>
    </location>
</feature>
<protein>
    <submittedName>
        <fullName evidence="2">Uncharacterized protein</fullName>
    </submittedName>
</protein>